<dbReference type="Gene3D" id="1.10.287.1060">
    <property type="entry name" value="ESAT-6-like"/>
    <property type="match status" value="1"/>
</dbReference>
<dbReference type="RefSeq" id="WP_184794713.1">
    <property type="nucleotide sequence ID" value="NZ_JACHMY010000001.1"/>
</dbReference>
<proteinExistence type="predicted"/>
<reference evidence="1 2" key="1">
    <citation type="submission" date="2020-08" db="EMBL/GenBank/DDBJ databases">
        <title>Sequencing the genomes of 1000 actinobacteria strains.</title>
        <authorList>
            <person name="Klenk H.-P."/>
        </authorList>
    </citation>
    <scope>NUCLEOTIDE SEQUENCE [LARGE SCALE GENOMIC DNA]</scope>
    <source>
        <strain evidence="1 2">DSM 28967</strain>
    </source>
</reference>
<dbReference type="AlphaFoldDB" id="A0A7W9J4N5"/>
<gene>
    <name evidence="1" type="ORF">HDA39_001751</name>
</gene>
<keyword evidence="2" id="KW-1185">Reference proteome</keyword>
<comment type="caution">
    <text evidence="1">The sequence shown here is derived from an EMBL/GenBank/DDBJ whole genome shotgun (WGS) entry which is preliminary data.</text>
</comment>
<evidence type="ECO:0000313" key="1">
    <source>
        <dbReference type="EMBL" id="MBB5835017.1"/>
    </source>
</evidence>
<evidence type="ECO:0000313" key="2">
    <source>
        <dbReference type="Proteomes" id="UP000549971"/>
    </source>
</evidence>
<dbReference type="Proteomes" id="UP000549971">
    <property type="component" value="Unassembled WGS sequence"/>
</dbReference>
<protein>
    <submittedName>
        <fullName evidence="1">Uncharacterized protein YukE</fullName>
    </submittedName>
</protein>
<sequence>MTGRNSYDSGASGETQAAIKSLSAQIESLIAQHQANVKAMRGDATMTKVMDDYGAVEEKFNSAATEVQGIIKSLSSTLAEFDTHADTAFKAASKAVTDIGNT</sequence>
<organism evidence="1 2">
    <name type="scientific">Kribbella italica</name>
    <dbReference type="NCBI Taxonomy" id="1540520"/>
    <lineage>
        <taxon>Bacteria</taxon>
        <taxon>Bacillati</taxon>
        <taxon>Actinomycetota</taxon>
        <taxon>Actinomycetes</taxon>
        <taxon>Propionibacteriales</taxon>
        <taxon>Kribbellaceae</taxon>
        <taxon>Kribbella</taxon>
    </lineage>
</organism>
<name>A0A7W9J4N5_9ACTN</name>
<dbReference type="EMBL" id="JACHMY010000001">
    <property type="protein sequence ID" value="MBB5835017.1"/>
    <property type="molecule type" value="Genomic_DNA"/>
</dbReference>
<accession>A0A7W9J4N5</accession>